<dbReference type="SUPFAM" id="SSF46689">
    <property type="entry name" value="Homeodomain-like"/>
    <property type="match status" value="1"/>
</dbReference>
<feature type="domain" description="Homeobox" evidence="4">
    <location>
        <begin position="13"/>
        <end position="61"/>
    </location>
</feature>
<dbReference type="InterPro" id="IPR009057">
    <property type="entry name" value="Homeodomain-like_sf"/>
</dbReference>
<dbReference type="EMBL" id="SRMA01024156">
    <property type="protein sequence ID" value="TRZ01147.1"/>
    <property type="molecule type" value="Genomic_DNA"/>
</dbReference>
<feature type="region of interest" description="Disordered" evidence="3">
    <location>
        <begin position="170"/>
        <end position="193"/>
    </location>
</feature>
<comment type="subcellular location">
    <subcellularLocation>
        <location evidence="1 2">Nucleus</location>
    </subcellularLocation>
</comment>
<feature type="compositionally biased region" description="Polar residues" evidence="3">
    <location>
        <begin position="378"/>
        <end position="390"/>
    </location>
</feature>
<dbReference type="SMART" id="SM00389">
    <property type="entry name" value="HOX"/>
    <property type="match status" value="1"/>
</dbReference>
<dbReference type="GO" id="GO:0000978">
    <property type="term" value="F:RNA polymerase II cis-regulatory region sequence-specific DNA binding"/>
    <property type="evidence" value="ECO:0007669"/>
    <property type="project" value="TreeGrafter"/>
</dbReference>
<dbReference type="CDD" id="cd00086">
    <property type="entry name" value="homeodomain"/>
    <property type="match status" value="1"/>
</dbReference>
<keyword evidence="6" id="KW-1185">Reference proteome</keyword>
<dbReference type="InterPro" id="IPR001356">
    <property type="entry name" value="HD"/>
</dbReference>
<evidence type="ECO:0000256" key="2">
    <source>
        <dbReference type="RuleBase" id="RU000682"/>
    </source>
</evidence>
<evidence type="ECO:0000313" key="5">
    <source>
        <dbReference type="EMBL" id="TRZ01147.1"/>
    </source>
</evidence>
<evidence type="ECO:0000259" key="4">
    <source>
        <dbReference type="PROSITE" id="PS50071"/>
    </source>
</evidence>
<comment type="caution">
    <text evidence="5">The sequence shown here is derived from an EMBL/GenBank/DDBJ whole genome shotgun (WGS) entry which is preliminary data.</text>
</comment>
<proteinExistence type="predicted"/>
<dbReference type="STRING" id="623744.A0A553RG57"/>
<dbReference type="Proteomes" id="UP000316079">
    <property type="component" value="Unassembled WGS sequence"/>
</dbReference>
<feature type="DNA-binding region" description="Homeobox" evidence="1">
    <location>
        <begin position="15"/>
        <end position="62"/>
    </location>
</feature>
<dbReference type="Pfam" id="PF00046">
    <property type="entry name" value="Homeodomain"/>
    <property type="match status" value="1"/>
</dbReference>
<dbReference type="InterPro" id="IPR042988">
    <property type="entry name" value="NOBOX"/>
</dbReference>
<reference evidence="5 6" key="1">
    <citation type="journal article" date="2019" name="Sci. Data">
        <title>Hybrid genome assembly and annotation of Danionella translucida.</title>
        <authorList>
            <person name="Kadobianskyi M."/>
            <person name="Schulze L."/>
            <person name="Schuelke M."/>
            <person name="Judkewitz B."/>
        </authorList>
    </citation>
    <scope>NUCLEOTIDE SEQUENCE [LARGE SCALE GENOMIC DNA]</scope>
    <source>
        <strain evidence="5 6">Bolton</strain>
    </source>
</reference>
<accession>A0A553RG57</accession>
<gene>
    <name evidence="5" type="ORF">DNTS_007865</name>
</gene>
<name>A0A553RG57_9TELE</name>
<feature type="region of interest" description="Disordered" evidence="3">
    <location>
        <begin position="374"/>
        <end position="424"/>
    </location>
</feature>
<protein>
    <recommendedName>
        <fullName evidence="4">Homeobox domain-containing protein</fullName>
    </recommendedName>
</protein>
<dbReference type="AlphaFoldDB" id="A0A553RG57"/>
<sequence length="424" mass="46578">MFDPRVTCFRCADQLEELERVFQDDHYPDGDKRKEIASAIGVTPQRIMVWFQNRRAKWRKTTKVAVKKPAAGRSQPYVQVSRAPVFTAPSGASNNPNPGNTLPPYSSLWSTRSSTNQAAPAGMDVAACMSQNFMDYVPPMPSPPPIRRVSLPLITAFNPPTFPHSMSLLLDTPDQSESSSADTTPLSLQTDPGFDYDTLGSSVKLDYMSSASQNTALNIQLNTFPQQLNTIITPQTYSTLEPQTSNTMMPQQPGCILPQTSSTLLPQYSHVSYLTPSPYLTPNTESIGGTTYLPFSASSNNSVPTYSSGGHAYLQNHPGAQMMLPSGVHAFQAYPWTADMYNQTAQYSQTLFRPQTQDGQFAPLRPQQQFIQLHGAASQPSAPTHTNTTDPLLPSVKAESDDSQPIRVSEAEPTFHSDFSPIQF</sequence>
<evidence type="ECO:0000313" key="6">
    <source>
        <dbReference type="Proteomes" id="UP000316079"/>
    </source>
</evidence>
<dbReference type="PANTHER" id="PTHR47060">
    <property type="entry name" value="HOMEOBOX PROTEIN NOBOX"/>
    <property type="match status" value="1"/>
</dbReference>
<dbReference type="OrthoDB" id="1867783at2759"/>
<dbReference type="GO" id="GO:0000981">
    <property type="term" value="F:DNA-binding transcription factor activity, RNA polymerase II-specific"/>
    <property type="evidence" value="ECO:0007669"/>
    <property type="project" value="TreeGrafter"/>
</dbReference>
<dbReference type="PROSITE" id="PS50071">
    <property type="entry name" value="HOMEOBOX_2"/>
    <property type="match status" value="1"/>
</dbReference>
<evidence type="ECO:0000256" key="3">
    <source>
        <dbReference type="SAM" id="MobiDB-lite"/>
    </source>
</evidence>
<organism evidence="5 6">
    <name type="scientific">Danionella cerebrum</name>
    <dbReference type="NCBI Taxonomy" id="2873325"/>
    <lineage>
        <taxon>Eukaryota</taxon>
        <taxon>Metazoa</taxon>
        <taxon>Chordata</taxon>
        <taxon>Craniata</taxon>
        <taxon>Vertebrata</taxon>
        <taxon>Euteleostomi</taxon>
        <taxon>Actinopterygii</taxon>
        <taxon>Neopterygii</taxon>
        <taxon>Teleostei</taxon>
        <taxon>Ostariophysi</taxon>
        <taxon>Cypriniformes</taxon>
        <taxon>Danionidae</taxon>
        <taxon>Danioninae</taxon>
        <taxon>Danionella</taxon>
    </lineage>
</organism>
<keyword evidence="1 2" id="KW-0371">Homeobox</keyword>
<evidence type="ECO:0000256" key="1">
    <source>
        <dbReference type="PROSITE-ProRule" id="PRU00108"/>
    </source>
</evidence>
<keyword evidence="1 2" id="KW-0539">Nucleus</keyword>
<dbReference type="GO" id="GO:0005634">
    <property type="term" value="C:nucleus"/>
    <property type="evidence" value="ECO:0007669"/>
    <property type="project" value="UniProtKB-SubCell"/>
</dbReference>
<feature type="compositionally biased region" description="Polar residues" evidence="3">
    <location>
        <begin position="173"/>
        <end position="190"/>
    </location>
</feature>
<dbReference type="PANTHER" id="PTHR47060:SF1">
    <property type="entry name" value="HOMEOBOX PROTEIN NOBOX"/>
    <property type="match status" value="1"/>
</dbReference>
<keyword evidence="1 2" id="KW-0238">DNA-binding</keyword>
<dbReference type="Gene3D" id="1.10.10.60">
    <property type="entry name" value="Homeodomain-like"/>
    <property type="match status" value="1"/>
</dbReference>